<organism evidence="3 4">
    <name type="scientific">Phaeodactylum tricornutum (strain CCAP 1055/1)</name>
    <dbReference type="NCBI Taxonomy" id="556484"/>
    <lineage>
        <taxon>Eukaryota</taxon>
        <taxon>Sar</taxon>
        <taxon>Stramenopiles</taxon>
        <taxon>Ochrophyta</taxon>
        <taxon>Bacillariophyta</taxon>
        <taxon>Bacillariophyceae</taxon>
        <taxon>Bacillariophycidae</taxon>
        <taxon>Naviculales</taxon>
        <taxon>Phaeodactylaceae</taxon>
        <taxon>Phaeodactylum</taxon>
    </lineage>
</organism>
<dbReference type="OrthoDB" id="332281at2759"/>
<dbReference type="GeneID" id="7199890"/>
<evidence type="ECO:0000313" key="3">
    <source>
        <dbReference type="EMBL" id="EEC49650.1"/>
    </source>
</evidence>
<dbReference type="OMA" id="FARVAIM"/>
<gene>
    <name evidence="3" type="ORF">PHATRDRAFT_44776</name>
</gene>
<reference evidence="4" key="2">
    <citation type="submission" date="2008-08" db="EMBL/GenBank/DDBJ databases">
        <authorList>
            <consortium name="Diatom Consortium"/>
            <person name="Grigoriev I."/>
            <person name="Grimwood J."/>
            <person name="Kuo A."/>
            <person name="Otillar R.P."/>
            <person name="Salamov A."/>
            <person name="Detter J.C."/>
            <person name="Lindquist E."/>
            <person name="Shapiro H."/>
            <person name="Lucas S."/>
            <person name="Glavina del Rio T."/>
            <person name="Pitluck S."/>
            <person name="Rokhsar D."/>
            <person name="Bowler C."/>
        </authorList>
    </citation>
    <scope>GENOME REANNOTATION</scope>
    <source>
        <strain evidence="4">CCAP 1055/1</strain>
    </source>
</reference>
<evidence type="ECO:0000313" key="4">
    <source>
        <dbReference type="Proteomes" id="UP000000759"/>
    </source>
</evidence>
<protein>
    <recommendedName>
        <fullName evidence="2">COG complex component COG2 C-terminal domain-containing protein</fullName>
    </recommendedName>
</protein>
<dbReference type="Pfam" id="PF12022">
    <property type="entry name" value="COG2_C"/>
    <property type="match status" value="1"/>
</dbReference>
<proteinExistence type="predicted"/>
<sequence>MSANGTSSRDSETEIASRTSNPNSRTPPSAYPPVTNMSTTALEHKLKTLREQSNQHSQLLTQKLASSQSGQDLLHIGTSLSTLPPDLHSLLTSLHPVLSATEQLEKATLANLEKLVVQVNQIRLETRRSQHAQSLADLYADLVAAERIVATHSRRSKAASYGPTNTNSEEDMDSEDEVSQAAALERAAHVTLCLVEELHSATDTVSSMTQKTKEHTDPAKQALPSLRTPLPPNQEGASFLLQLAPRIRRVESETVTCLSHQMESVLQTLQEQQSNHTYEKGDHDQEDRSQDTILLRLGHCMRGLALLSRGKEVESIFARVAIMPLIRSRVSMGRLDDGGARGECAGLQSLLDEMIASIARVYGPVLNMAESMFRVEDTQWMDVDLLTCGVWIPIATALMADAGIKMAIFSPGIASILQANYVTLDRFLATLSKRLLTEISATSTKETDLRYQPCLTPQRIEQAQNRIYAHAKTAEFSKKWNLPIYYQLRFGECCSRLNKAIDQTRREGWITDVYTGTPETLLRLRNESGFELSLFLELADVLLFLWRPNVILQPLTNRFLRGAVQLIGRTVSFIGDSMDGQIKFGEELVEAEPSSANGEANGGTPPMTHPTRRPYCWGESEQDVAAVAWELTILESMIQHDYVDTICGATTGGEAVLTDTEEGSQLVSEVLNEASGQIKTLVDKAWNESIVSILTTKCCGPLAAVKGVAATYRMTNRPPPTQASPFVSTILRPLNEFNIEFLNRTPDKIGLRWKQRIVVSVSDRYAAAVEELIATVQRTEVALQNRGTRRRAAGGMSDGEKVKLQLLLDYQTYCLSAKDVGVEPDTVIGISKLRDLTLEGEKLFHQSQNGS</sequence>
<evidence type="ECO:0000256" key="1">
    <source>
        <dbReference type="SAM" id="MobiDB-lite"/>
    </source>
</evidence>
<dbReference type="eggNOG" id="KOG2307">
    <property type="taxonomic scope" value="Eukaryota"/>
</dbReference>
<dbReference type="KEGG" id="pti:PHATRDRAFT_44776"/>
<feature type="compositionally biased region" description="Polar residues" evidence="1">
    <location>
        <begin position="1"/>
        <end position="27"/>
    </location>
</feature>
<dbReference type="GO" id="GO:0017119">
    <property type="term" value="C:Golgi transport complex"/>
    <property type="evidence" value="ECO:0007669"/>
    <property type="project" value="TreeGrafter"/>
</dbReference>
<dbReference type="Proteomes" id="UP000000759">
    <property type="component" value="Chromosome 5"/>
</dbReference>
<reference evidence="3 4" key="1">
    <citation type="journal article" date="2008" name="Nature">
        <title>The Phaeodactylum genome reveals the evolutionary history of diatom genomes.</title>
        <authorList>
            <person name="Bowler C."/>
            <person name="Allen A.E."/>
            <person name="Badger J.H."/>
            <person name="Grimwood J."/>
            <person name="Jabbari K."/>
            <person name="Kuo A."/>
            <person name="Maheswari U."/>
            <person name="Martens C."/>
            <person name="Maumus F."/>
            <person name="Otillar R.P."/>
            <person name="Rayko E."/>
            <person name="Salamov A."/>
            <person name="Vandepoele K."/>
            <person name="Beszteri B."/>
            <person name="Gruber A."/>
            <person name="Heijde M."/>
            <person name="Katinka M."/>
            <person name="Mock T."/>
            <person name="Valentin K."/>
            <person name="Verret F."/>
            <person name="Berges J.A."/>
            <person name="Brownlee C."/>
            <person name="Cadoret J.P."/>
            <person name="Chiovitti A."/>
            <person name="Choi C.J."/>
            <person name="Coesel S."/>
            <person name="De Martino A."/>
            <person name="Detter J.C."/>
            <person name="Durkin C."/>
            <person name="Falciatore A."/>
            <person name="Fournet J."/>
            <person name="Haruta M."/>
            <person name="Huysman M.J."/>
            <person name="Jenkins B.D."/>
            <person name="Jiroutova K."/>
            <person name="Jorgensen R.E."/>
            <person name="Joubert Y."/>
            <person name="Kaplan A."/>
            <person name="Kroger N."/>
            <person name="Kroth P.G."/>
            <person name="La Roche J."/>
            <person name="Lindquist E."/>
            <person name="Lommer M."/>
            <person name="Martin-Jezequel V."/>
            <person name="Lopez P.J."/>
            <person name="Lucas S."/>
            <person name="Mangogna M."/>
            <person name="McGinnis K."/>
            <person name="Medlin L.K."/>
            <person name="Montsant A."/>
            <person name="Oudot-Le Secq M.P."/>
            <person name="Napoli C."/>
            <person name="Obornik M."/>
            <person name="Parker M.S."/>
            <person name="Petit J.L."/>
            <person name="Porcel B.M."/>
            <person name="Poulsen N."/>
            <person name="Robison M."/>
            <person name="Rychlewski L."/>
            <person name="Rynearson T.A."/>
            <person name="Schmutz J."/>
            <person name="Shapiro H."/>
            <person name="Siaut M."/>
            <person name="Stanley M."/>
            <person name="Sussman M.R."/>
            <person name="Taylor A.R."/>
            <person name="Vardi A."/>
            <person name="von Dassow P."/>
            <person name="Vyverman W."/>
            <person name="Willis A."/>
            <person name="Wyrwicz L.S."/>
            <person name="Rokhsar D.S."/>
            <person name="Weissenbach J."/>
            <person name="Armbrust E.V."/>
            <person name="Green B.R."/>
            <person name="Van de Peer Y."/>
            <person name="Grigoriev I.V."/>
        </authorList>
    </citation>
    <scope>NUCLEOTIDE SEQUENCE [LARGE SCALE GENOMIC DNA]</scope>
    <source>
        <strain evidence="3 4">CCAP 1055/1</strain>
    </source>
</reference>
<dbReference type="PANTHER" id="PTHR12961:SF0">
    <property type="entry name" value="CONSERVED OLIGOMERIC GOLGI COMPLEX SUBUNIT 2"/>
    <property type="match status" value="1"/>
</dbReference>
<feature type="region of interest" description="Disordered" evidence="1">
    <location>
        <begin position="153"/>
        <end position="181"/>
    </location>
</feature>
<dbReference type="GO" id="GO:0006891">
    <property type="term" value="P:intra-Golgi vesicle-mediated transport"/>
    <property type="evidence" value="ECO:0007669"/>
    <property type="project" value="TreeGrafter"/>
</dbReference>
<dbReference type="GO" id="GO:0015031">
    <property type="term" value="P:protein transport"/>
    <property type="evidence" value="ECO:0007669"/>
    <property type="project" value="InterPro"/>
</dbReference>
<dbReference type="HOGENOM" id="CLU_335412_0_0_1"/>
<evidence type="ECO:0000259" key="2">
    <source>
        <dbReference type="Pfam" id="PF12022"/>
    </source>
</evidence>
<feature type="region of interest" description="Disordered" evidence="1">
    <location>
        <begin position="204"/>
        <end position="231"/>
    </location>
</feature>
<dbReference type="RefSeq" id="XP_002178952.1">
    <property type="nucleotide sequence ID" value="XM_002178916.1"/>
</dbReference>
<dbReference type="GO" id="GO:0016020">
    <property type="term" value="C:membrane"/>
    <property type="evidence" value="ECO:0007669"/>
    <property type="project" value="InterPro"/>
</dbReference>
<feature type="region of interest" description="Disordered" evidence="1">
    <location>
        <begin position="1"/>
        <end position="36"/>
    </location>
</feature>
<dbReference type="InterPro" id="IPR009316">
    <property type="entry name" value="COG2"/>
</dbReference>
<dbReference type="AlphaFoldDB" id="B7FVL5"/>
<dbReference type="PaxDb" id="2850-Phatr44776"/>
<keyword evidence="4" id="KW-1185">Reference proteome</keyword>
<accession>B7FVL5</accession>
<feature type="domain" description="COG complex component COG2 C-terminal" evidence="2">
    <location>
        <begin position="478"/>
        <end position="809"/>
    </location>
</feature>
<dbReference type="InterPro" id="IPR024603">
    <property type="entry name" value="COG_complex_COG2_C"/>
</dbReference>
<dbReference type="STRING" id="556484.B7FVL5"/>
<dbReference type="InParanoid" id="B7FVL5"/>
<dbReference type="EMBL" id="CM000608">
    <property type="protein sequence ID" value="EEC49650.1"/>
    <property type="molecule type" value="Genomic_DNA"/>
</dbReference>
<feature type="compositionally biased region" description="Acidic residues" evidence="1">
    <location>
        <begin position="168"/>
        <end position="178"/>
    </location>
</feature>
<dbReference type="PANTHER" id="PTHR12961">
    <property type="entry name" value="CONSERVED OLIGOMERIC GOLGI COMPLEX COMPONENT 2"/>
    <property type="match status" value="1"/>
</dbReference>
<name>B7FVL5_PHATC</name>
<dbReference type="GO" id="GO:0007030">
    <property type="term" value="P:Golgi organization"/>
    <property type="evidence" value="ECO:0007669"/>
    <property type="project" value="InterPro"/>
</dbReference>